<gene>
    <name evidence="4" type="ORF">POM88_035884</name>
</gene>
<dbReference type="PANTHER" id="PTHR12321">
    <property type="entry name" value="CPG BINDING PROTEIN"/>
    <property type="match status" value="1"/>
</dbReference>
<dbReference type="InterPro" id="IPR045104">
    <property type="entry name" value="Alfin"/>
</dbReference>
<proteinExistence type="inferred from homology"/>
<dbReference type="InterPro" id="IPR017451">
    <property type="entry name" value="F-box-assoc_interact_dom"/>
</dbReference>
<evidence type="ECO:0000259" key="2">
    <source>
        <dbReference type="Pfam" id="PF07734"/>
    </source>
</evidence>
<evidence type="ECO:0000313" key="5">
    <source>
        <dbReference type="Proteomes" id="UP001237642"/>
    </source>
</evidence>
<keyword evidence="1" id="KW-0804">Transcription</keyword>
<dbReference type="Pfam" id="PF07734">
    <property type="entry name" value="FBA_1"/>
    <property type="match status" value="1"/>
</dbReference>
<feature type="domain" description="F-box associated beta-propeller type 1" evidence="2">
    <location>
        <begin position="134"/>
        <end position="264"/>
    </location>
</feature>
<evidence type="ECO:0000259" key="3">
    <source>
        <dbReference type="Pfam" id="PF12165"/>
    </source>
</evidence>
<dbReference type="NCBIfam" id="TIGR01640">
    <property type="entry name" value="F_box_assoc_1"/>
    <property type="match status" value="1"/>
</dbReference>
<dbReference type="GO" id="GO:0006355">
    <property type="term" value="P:regulation of DNA-templated transcription"/>
    <property type="evidence" value="ECO:0007669"/>
    <property type="project" value="UniProtKB-UniRule"/>
</dbReference>
<reference evidence="4" key="1">
    <citation type="submission" date="2023-02" db="EMBL/GenBank/DDBJ databases">
        <title>Genome of toxic invasive species Heracleum sosnowskyi carries increased number of genes despite the absence of recent whole-genome duplications.</title>
        <authorList>
            <person name="Schelkunov M."/>
            <person name="Shtratnikova V."/>
            <person name="Makarenko M."/>
            <person name="Klepikova A."/>
            <person name="Omelchenko D."/>
            <person name="Novikova G."/>
            <person name="Obukhova E."/>
            <person name="Bogdanov V."/>
            <person name="Penin A."/>
            <person name="Logacheva M."/>
        </authorList>
    </citation>
    <scope>NUCLEOTIDE SEQUENCE</scope>
    <source>
        <strain evidence="4">Hsosn_3</strain>
        <tissue evidence="4">Leaf</tissue>
    </source>
</reference>
<comment type="caution">
    <text evidence="4">The sequence shown here is derived from an EMBL/GenBank/DDBJ whole genome shotgun (WGS) entry which is preliminary data.</text>
</comment>
<dbReference type="Proteomes" id="UP001237642">
    <property type="component" value="Unassembled WGS sequence"/>
</dbReference>
<organism evidence="4 5">
    <name type="scientific">Heracleum sosnowskyi</name>
    <dbReference type="NCBI Taxonomy" id="360622"/>
    <lineage>
        <taxon>Eukaryota</taxon>
        <taxon>Viridiplantae</taxon>
        <taxon>Streptophyta</taxon>
        <taxon>Embryophyta</taxon>
        <taxon>Tracheophyta</taxon>
        <taxon>Spermatophyta</taxon>
        <taxon>Magnoliopsida</taxon>
        <taxon>eudicotyledons</taxon>
        <taxon>Gunneridae</taxon>
        <taxon>Pentapetalae</taxon>
        <taxon>asterids</taxon>
        <taxon>campanulids</taxon>
        <taxon>Apiales</taxon>
        <taxon>Apiaceae</taxon>
        <taxon>Apioideae</taxon>
        <taxon>apioid superclade</taxon>
        <taxon>Tordylieae</taxon>
        <taxon>Tordyliinae</taxon>
        <taxon>Heracleum</taxon>
    </lineage>
</organism>
<name>A0AAD8HP54_9APIA</name>
<comment type="subcellular location">
    <subcellularLocation>
        <location evidence="1">Nucleus</location>
    </subcellularLocation>
</comment>
<dbReference type="Pfam" id="PF12165">
    <property type="entry name" value="Alfin"/>
    <property type="match status" value="1"/>
</dbReference>
<dbReference type="EMBL" id="JAUIZM010000008">
    <property type="protein sequence ID" value="KAK1369792.1"/>
    <property type="molecule type" value="Genomic_DNA"/>
</dbReference>
<keyword evidence="1" id="KW-0805">Transcription regulation</keyword>
<dbReference type="InterPro" id="IPR006527">
    <property type="entry name" value="F-box-assoc_dom_typ1"/>
</dbReference>
<dbReference type="GO" id="GO:0008270">
    <property type="term" value="F:zinc ion binding"/>
    <property type="evidence" value="ECO:0007669"/>
    <property type="project" value="UniProtKB-KW"/>
</dbReference>
<comment type="domain">
    <text evidence="1">The PHD-type zinc finger mediates the binding to H3K4me3.</text>
</comment>
<keyword evidence="1" id="KW-0156">Chromatin regulator</keyword>
<dbReference type="InterPro" id="IPR021998">
    <property type="entry name" value="Alfin_N"/>
</dbReference>
<dbReference type="GO" id="GO:0000976">
    <property type="term" value="F:transcription cis-regulatory region binding"/>
    <property type="evidence" value="ECO:0007669"/>
    <property type="project" value="TreeGrafter"/>
</dbReference>
<accession>A0AAD8HP54</accession>
<reference evidence="4" key="2">
    <citation type="submission" date="2023-05" db="EMBL/GenBank/DDBJ databases">
        <authorList>
            <person name="Schelkunov M.I."/>
        </authorList>
    </citation>
    <scope>NUCLEOTIDE SEQUENCE</scope>
    <source>
        <strain evidence="4">Hsosn_3</strain>
        <tissue evidence="4">Leaf</tissue>
    </source>
</reference>
<keyword evidence="1" id="KW-0479">Metal-binding</keyword>
<sequence>MSIDLMTVSRIDGASITLCEDLTKAVLLKTPIEGLKRCRFASKSWGNWLSKSEFHKQYTARNKHYTARKALVVPASSTDNQLGRKSLFSVSLDCSNHPQPPVFIKKIPFYAFKMFIVASYLGVICLSDSPREIFGRSVLWNPLTGDGKAIDYPPISPLNCVSLNSVSLGFGFDGIDFHVLRLSPTSSRSNLHSTHKYTLLEIFSVETNVWKQVKIKVPFLPLKEHNTFIIDGIPYWEGTNNMDEWFLLWYDVKNDIHGEIPYPIIDELSHFNVCMLSIHDVIVAMITDKSQKCIKSYYLEVDGSWSRGFSVGPYDFLHKGVSGAKYNGGGILCWNLYGGKAFYDTSKNVSLDVPDLERFSPEWSQAVAYEETFRGVGSGAMLFTEENLKCWKYRCPSLENIYKDLVCRRDAIIKALTKDLDKFRCCLNADLAQHCLYGFTDEHWEVKVPDDQFGLGFPHPKPVTYLDRHLKDENIWLAHVSLQSESWLYSIADYYIAELGLAAEERDKLWSMLLLLPPINKATGFAQIQPIEDDEEYIDFA</sequence>
<dbReference type="AlphaFoldDB" id="A0AAD8HP54"/>
<comment type="subunit">
    <text evidence="1">Interacts with H3K4me3 and to a lesser extent with H3K4me2.</text>
</comment>
<keyword evidence="1" id="KW-0863">Zinc-finger</keyword>
<comment type="function">
    <text evidence="1">Histone-binding component that specifically recognizes H3 tails trimethylated on 'Lys-4' (H3K4me3), which mark transcription start sites of virtually all active genes.</text>
</comment>
<evidence type="ECO:0000313" key="4">
    <source>
        <dbReference type="EMBL" id="KAK1369792.1"/>
    </source>
</evidence>
<keyword evidence="1" id="KW-0862">Zinc</keyword>
<evidence type="ECO:0000256" key="1">
    <source>
        <dbReference type="RuleBase" id="RU369089"/>
    </source>
</evidence>
<dbReference type="GO" id="GO:0003712">
    <property type="term" value="F:transcription coregulator activity"/>
    <property type="evidence" value="ECO:0007669"/>
    <property type="project" value="TreeGrafter"/>
</dbReference>
<dbReference type="PANTHER" id="PTHR12321:SF98">
    <property type="entry name" value="PHD FINGER PROTEIN ALFIN-LIKE 5"/>
    <property type="match status" value="1"/>
</dbReference>
<comment type="similarity">
    <text evidence="1">Belongs to the Alfin family.</text>
</comment>
<keyword evidence="5" id="KW-1185">Reference proteome</keyword>
<dbReference type="GO" id="GO:0005634">
    <property type="term" value="C:nucleus"/>
    <property type="evidence" value="ECO:0007669"/>
    <property type="project" value="UniProtKB-SubCell"/>
</dbReference>
<feature type="domain" description="Alfin N-terminal" evidence="3">
    <location>
        <begin position="398"/>
        <end position="519"/>
    </location>
</feature>
<dbReference type="GO" id="GO:0042393">
    <property type="term" value="F:histone binding"/>
    <property type="evidence" value="ECO:0007669"/>
    <property type="project" value="UniProtKB-UniRule"/>
</dbReference>
<protein>
    <recommendedName>
        <fullName evidence="1">PHD finger protein ALFIN-LIKE</fullName>
    </recommendedName>
</protein>
<dbReference type="GO" id="GO:0006325">
    <property type="term" value="P:chromatin organization"/>
    <property type="evidence" value="ECO:0007669"/>
    <property type="project" value="UniProtKB-UniRule"/>
</dbReference>
<keyword evidence="1" id="KW-0539">Nucleus</keyword>